<comment type="caution">
    <text evidence="7">The sequence shown here is derived from an EMBL/GenBank/DDBJ whole genome shotgun (WGS) entry which is preliminary data.</text>
</comment>
<evidence type="ECO:0000256" key="5">
    <source>
        <dbReference type="SAM" id="Phobius"/>
    </source>
</evidence>
<keyword evidence="2 5" id="KW-0812">Transmembrane</keyword>
<dbReference type="GO" id="GO:0022857">
    <property type="term" value="F:transmembrane transporter activity"/>
    <property type="evidence" value="ECO:0007669"/>
    <property type="project" value="InterPro"/>
</dbReference>
<dbReference type="EMBL" id="CALTRL010003341">
    <property type="protein sequence ID" value="CAH7680935.1"/>
    <property type="molecule type" value="Genomic_DNA"/>
</dbReference>
<dbReference type="InterPro" id="IPR005828">
    <property type="entry name" value="MFS_sugar_transport-like"/>
</dbReference>
<proteinExistence type="predicted"/>
<comment type="subcellular location">
    <subcellularLocation>
        <location evidence="1">Membrane</location>
        <topology evidence="1">Multi-pass membrane protein</topology>
    </subcellularLocation>
</comment>
<dbReference type="Proteomes" id="UP001153365">
    <property type="component" value="Unassembled WGS sequence"/>
</dbReference>
<dbReference type="PROSITE" id="PS50850">
    <property type="entry name" value="MFS"/>
    <property type="match status" value="1"/>
</dbReference>
<dbReference type="Gene3D" id="1.20.1250.20">
    <property type="entry name" value="MFS general substrate transporter like domains"/>
    <property type="match status" value="1"/>
</dbReference>
<feature type="domain" description="Major facilitator superfamily (MFS) profile" evidence="6">
    <location>
        <begin position="1"/>
        <end position="61"/>
    </location>
</feature>
<feature type="non-terminal residue" evidence="7">
    <location>
        <position position="61"/>
    </location>
</feature>
<dbReference type="InterPro" id="IPR036259">
    <property type="entry name" value="MFS_trans_sf"/>
</dbReference>
<protein>
    <recommendedName>
        <fullName evidence="6">Major facilitator superfamily (MFS) profile domain-containing protein</fullName>
    </recommendedName>
</protein>
<evidence type="ECO:0000259" key="6">
    <source>
        <dbReference type="PROSITE" id="PS50850"/>
    </source>
</evidence>
<gene>
    <name evidence="7" type="ORF">PPACK8108_LOCUS13464</name>
</gene>
<keyword evidence="8" id="KW-1185">Reference proteome</keyword>
<feature type="transmembrane region" description="Helical" evidence="5">
    <location>
        <begin position="12"/>
        <end position="34"/>
    </location>
</feature>
<evidence type="ECO:0000256" key="1">
    <source>
        <dbReference type="ARBA" id="ARBA00004141"/>
    </source>
</evidence>
<sequence>FLIDRLGRGPLLLISSTMMALSSFILAHSINMGLVMPSSLGTIIFVAGFSLGLGPVPFVIL</sequence>
<evidence type="ECO:0000256" key="4">
    <source>
        <dbReference type="ARBA" id="ARBA00023136"/>
    </source>
</evidence>
<reference evidence="7" key="1">
    <citation type="submission" date="2022-06" db="EMBL/GenBank/DDBJ databases">
        <authorList>
            <consortium name="SYNGENTA / RWTH Aachen University"/>
        </authorList>
    </citation>
    <scope>NUCLEOTIDE SEQUENCE</scope>
</reference>
<evidence type="ECO:0000256" key="2">
    <source>
        <dbReference type="ARBA" id="ARBA00022692"/>
    </source>
</evidence>
<name>A0AAV0B361_PHAPC</name>
<evidence type="ECO:0000256" key="3">
    <source>
        <dbReference type="ARBA" id="ARBA00022989"/>
    </source>
</evidence>
<dbReference type="GO" id="GO:0016020">
    <property type="term" value="C:membrane"/>
    <property type="evidence" value="ECO:0007669"/>
    <property type="project" value="UniProtKB-SubCell"/>
</dbReference>
<keyword evidence="3 5" id="KW-1133">Transmembrane helix</keyword>
<accession>A0AAV0B361</accession>
<dbReference type="Pfam" id="PF00083">
    <property type="entry name" value="Sugar_tr"/>
    <property type="match status" value="1"/>
</dbReference>
<dbReference type="InterPro" id="IPR020846">
    <property type="entry name" value="MFS_dom"/>
</dbReference>
<feature type="non-terminal residue" evidence="7">
    <location>
        <position position="1"/>
    </location>
</feature>
<feature type="transmembrane region" description="Helical" evidence="5">
    <location>
        <begin position="40"/>
        <end position="60"/>
    </location>
</feature>
<dbReference type="AlphaFoldDB" id="A0AAV0B361"/>
<evidence type="ECO:0000313" key="8">
    <source>
        <dbReference type="Proteomes" id="UP001153365"/>
    </source>
</evidence>
<evidence type="ECO:0000313" key="7">
    <source>
        <dbReference type="EMBL" id="CAH7680935.1"/>
    </source>
</evidence>
<dbReference type="SUPFAM" id="SSF103473">
    <property type="entry name" value="MFS general substrate transporter"/>
    <property type="match status" value="1"/>
</dbReference>
<organism evidence="7 8">
    <name type="scientific">Phakopsora pachyrhizi</name>
    <name type="common">Asian soybean rust disease fungus</name>
    <dbReference type="NCBI Taxonomy" id="170000"/>
    <lineage>
        <taxon>Eukaryota</taxon>
        <taxon>Fungi</taxon>
        <taxon>Dikarya</taxon>
        <taxon>Basidiomycota</taxon>
        <taxon>Pucciniomycotina</taxon>
        <taxon>Pucciniomycetes</taxon>
        <taxon>Pucciniales</taxon>
        <taxon>Phakopsoraceae</taxon>
        <taxon>Phakopsora</taxon>
    </lineage>
</organism>
<keyword evidence="4 5" id="KW-0472">Membrane</keyword>